<dbReference type="PANTHER" id="PTHR33254:SF4">
    <property type="entry name" value="4-HYDROXY-4-METHYL-2-OXOGLUTARATE ALDOLASE 3-RELATED"/>
    <property type="match status" value="1"/>
</dbReference>
<dbReference type="Pfam" id="PF03737">
    <property type="entry name" value="RraA-like"/>
    <property type="match status" value="1"/>
</dbReference>
<proteinExistence type="predicted"/>
<evidence type="ECO:0000256" key="2">
    <source>
        <dbReference type="ARBA" id="ARBA00016549"/>
    </source>
</evidence>
<comment type="cofactor">
    <cofactor evidence="1">
        <name>a divalent metal cation</name>
        <dbReference type="ChEBI" id="CHEBI:60240"/>
    </cofactor>
</comment>
<comment type="caution">
    <text evidence="5">The sequence shown here is derived from an EMBL/GenBank/DDBJ whole genome shotgun (WGS) entry which is preliminary data.</text>
</comment>
<keyword evidence="6" id="KW-1185">Reference proteome</keyword>
<dbReference type="PANTHER" id="PTHR33254">
    <property type="entry name" value="4-HYDROXY-4-METHYL-2-OXOGLUTARATE ALDOLASE 3-RELATED"/>
    <property type="match status" value="1"/>
</dbReference>
<dbReference type="EMBL" id="JBHLTG010000005">
    <property type="protein sequence ID" value="MFC0680113.1"/>
    <property type="molecule type" value="Genomic_DNA"/>
</dbReference>
<organism evidence="5 6">
    <name type="scientific">Lysobacter korlensis</name>
    <dbReference type="NCBI Taxonomy" id="553636"/>
    <lineage>
        <taxon>Bacteria</taxon>
        <taxon>Pseudomonadati</taxon>
        <taxon>Pseudomonadota</taxon>
        <taxon>Gammaproteobacteria</taxon>
        <taxon>Lysobacterales</taxon>
        <taxon>Lysobacteraceae</taxon>
        <taxon>Lysobacter</taxon>
    </lineage>
</organism>
<dbReference type="Gene3D" id="3.50.30.40">
    <property type="entry name" value="Ribonuclease E inhibitor RraA/RraA-like"/>
    <property type="match status" value="1"/>
</dbReference>
<dbReference type="RefSeq" id="WP_386671562.1">
    <property type="nucleotide sequence ID" value="NZ_JBHLTG010000005.1"/>
</dbReference>
<accession>A0ABV6RW42</accession>
<evidence type="ECO:0000313" key="6">
    <source>
        <dbReference type="Proteomes" id="UP001589896"/>
    </source>
</evidence>
<dbReference type="Proteomes" id="UP001589896">
    <property type="component" value="Unassembled WGS sequence"/>
</dbReference>
<dbReference type="InterPro" id="IPR036704">
    <property type="entry name" value="RraA/RraA-like_sf"/>
</dbReference>
<gene>
    <name evidence="5" type="ORF">ACFFGH_19940</name>
</gene>
<sequence length="216" mass="22570">MTDTVPSALQNATSALVADALDALGFREQTAHSRVKPLFKGARIVGRVYPVSVIEDLTDPAEPYAGEMDALAAMSPGDVGVYAVDPGSRAAAWGELFSCGAIGRGAVGAVVDGCVRDALQIEELGFPVFAADTSPLDTKARARVNTHGAPIEFAGVPVERGDLIVADVDGVIFVPAAAVDEVAELVSKKKPLEQGAREDLIAGMHIHDVWTKYGVF</sequence>
<evidence type="ECO:0000256" key="4">
    <source>
        <dbReference type="ARBA" id="ARBA00030169"/>
    </source>
</evidence>
<dbReference type="CDD" id="cd16841">
    <property type="entry name" value="RraA_family"/>
    <property type="match status" value="1"/>
</dbReference>
<evidence type="ECO:0000256" key="3">
    <source>
        <dbReference type="ARBA" id="ARBA00029596"/>
    </source>
</evidence>
<dbReference type="InterPro" id="IPR005493">
    <property type="entry name" value="RraA/RraA-like"/>
</dbReference>
<name>A0ABV6RW42_9GAMM</name>
<dbReference type="SUPFAM" id="SSF89562">
    <property type="entry name" value="RraA-like"/>
    <property type="match status" value="1"/>
</dbReference>
<reference evidence="5 6" key="1">
    <citation type="submission" date="2024-09" db="EMBL/GenBank/DDBJ databases">
        <authorList>
            <person name="Sun Q."/>
            <person name="Mori K."/>
        </authorList>
    </citation>
    <scope>NUCLEOTIDE SEQUENCE [LARGE SCALE GENOMIC DNA]</scope>
    <source>
        <strain evidence="5 6">KCTC 23076</strain>
    </source>
</reference>
<protein>
    <recommendedName>
        <fullName evidence="2">Putative 4-hydroxy-4-methyl-2-oxoglutarate aldolase</fullName>
    </recommendedName>
    <alternativeName>
        <fullName evidence="3">Regulator of ribonuclease activity homolog</fullName>
    </alternativeName>
    <alternativeName>
        <fullName evidence="4">RraA-like protein</fullName>
    </alternativeName>
</protein>
<evidence type="ECO:0000313" key="5">
    <source>
        <dbReference type="EMBL" id="MFC0680113.1"/>
    </source>
</evidence>
<evidence type="ECO:0000256" key="1">
    <source>
        <dbReference type="ARBA" id="ARBA00001968"/>
    </source>
</evidence>